<dbReference type="GO" id="GO:0005739">
    <property type="term" value="C:mitochondrion"/>
    <property type="evidence" value="ECO:0007669"/>
    <property type="project" value="TreeGrafter"/>
</dbReference>
<reference evidence="22" key="2">
    <citation type="submission" date="2021-08" db="EMBL/GenBank/DDBJ databases">
        <authorList>
            <person name="Eriksson T."/>
        </authorList>
    </citation>
    <scope>NUCLEOTIDE SEQUENCE</scope>
    <source>
        <strain evidence="22">Stoneville</strain>
        <tissue evidence="22">Whole head</tissue>
    </source>
</reference>
<proteinExistence type="inferred from homology"/>
<evidence type="ECO:0000256" key="12">
    <source>
        <dbReference type="ARBA" id="ARBA00022857"/>
    </source>
</evidence>
<keyword evidence="13" id="KW-0560">Oxidoreductase</keyword>
<evidence type="ECO:0000256" key="17">
    <source>
        <dbReference type="ARBA" id="ARBA00029990"/>
    </source>
</evidence>
<evidence type="ECO:0000256" key="14">
    <source>
        <dbReference type="ARBA" id="ARBA00023136"/>
    </source>
</evidence>
<keyword evidence="10" id="KW-0479">Metal-binding</keyword>
<keyword evidence="14 19" id="KW-0472">Membrane</keyword>
<dbReference type="GO" id="GO:0006097">
    <property type="term" value="P:glyoxylate cycle"/>
    <property type="evidence" value="ECO:0007669"/>
    <property type="project" value="UniProtKB-KW"/>
</dbReference>
<dbReference type="PANTHER" id="PTHR11822">
    <property type="entry name" value="NADP-SPECIFIC ISOCITRATE DEHYDROGENASE"/>
    <property type="match status" value="1"/>
</dbReference>
<dbReference type="Proteomes" id="UP000719412">
    <property type="component" value="Unassembled WGS sequence"/>
</dbReference>
<dbReference type="InterPro" id="IPR004790">
    <property type="entry name" value="Isocitrate_DH_NADP"/>
</dbReference>
<dbReference type="Gene3D" id="3.40.718.10">
    <property type="entry name" value="Isopropylmalate Dehydrogenase"/>
    <property type="match status" value="1"/>
</dbReference>
<dbReference type="Gene3D" id="1.50.40.10">
    <property type="entry name" value="Mitochondrial carrier domain"/>
    <property type="match status" value="1"/>
</dbReference>
<feature type="repeat" description="Solcar" evidence="19">
    <location>
        <begin position="104"/>
        <end position="193"/>
    </location>
</feature>
<name>A0A8J6H4V2_TENMO</name>
<evidence type="ECO:0000256" key="16">
    <source>
        <dbReference type="ARBA" id="ARBA00023211"/>
    </source>
</evidence>
<keyword evidence="16" id="KW-0464">Manganese</keyword>
<dbReference type="InterPro" id="IPR023395">
    <property type="entry name" value="MCP_dom_sf"/>
</dbReference>
<evidence type="ECO:0000256" key="2">
    <source>
        <dbReference type="ARBA" id="ARBA00001946"/>
    </source>
</evidence>
<evidence type="ECO:0000313" key="22">
    <source>
        <dbReference type="EMBL" id="KAH0811870.1"/>
    </source>
</evidence>
<evidence type="ECO:0000256" key="20">
    <source>
        <dbReference type="SAM" id="Phobius"/>
    </source>
</evidence>
<keyword evidence="8" id="KW-0816">Tricarboxylic acid cycle</keyword>
<dbReference type="NCBIfam" id="NF006156">
    <property type="entry name" value="PRK08299.1"/>
    <property type="match status" value="1"/>
</dbReference>
<dbReference type="GO" id="GO:0006102">
    <property type="term" value="P:isocitrate metabolic process"/>
    <property type="evidence" value="ECO:0007669"/>
    <property type="project" value="InterPro"/>
</dbReference>
<comment type="similarity">
    <text evidence="4">Belongs to the mitochondrial carrier (TC 2.A.29) family.</text>
</comment>
<keyword evidence="20" id="KW-1133">Transmembrane helix</keyword>
<dbReference type="GO" id="GO:0000287">
    <property type="term" value="F:magnesium ion binding"/>
    <property type="evidence" value="ECO:0007669"/>
    <property type="project" value="InterPro"/>
</dbReference>
<dbReference type="GO" id="GO:0005777">
    <property type="term" value="C:peroxisome"/>
    <property type="evidence" value="ECO:0007669"/>
    <property type="project" value="TreeGrafter"/>
</dbReference>
<evidence type="ECO:0000259" key="21">
    <source>
        <dbReference type="SMART" id="SM01329"/>
    </source>
</evidence>
<keyword evidence="9 19" id="KW-0812">Transmembrane</keyword>
<dbReference type="GO" id="GO:0005829">
    <property type="term" value="C:cytosol"/>
    <property type="evidence" value="ECO:0007669"/>
    <property type="project" value="TreeGrafter"/>
</dbReference>
<evidence type="ECO:0000256" key="10">
    <source>
        <dbReference type="ARBA" id="ARBA00022723"/>
    </source>
</evidence>
<evidence type="ECO:0000256" key="11">
    <source>
        <dbReference type="ARBA" id="ARBA00022842"/>
    </source>
</evidence>
<accession>A0A8J6H4V2</accession>
<evidence type="ECO:0000256" key="15">
    <source>
        <dbReference type="ARBA" id="ARBA00023180"/>
    </source>
</evidence>
<dbReference type="InterPro" id="IPR018108">
    <property type="entry name" value="MCP_transmembrane"/>
</dbReference>
<dbReference type="AlphaFoldDB" id="A0A8J6H4V2"/>
<feature type="domain" description="Isopropylmalate dehydrogenase-like" evidence="21">
    <location>
        <begin position="312"/>
        <end position="700"/>
    </location>
</feature>
<comment type="cofactor">
    <cofactor evidence="1">
        <name>Mn(2+)</name>
        <dbReference type="ChEBI" id="CHEBI:29035"/>
    </cofactor>
</comment>
<dbReference type="Pfam" id="PF00153">
    <property type="entry name" value="Mito_carr"/>
    <property type="match status" value="3"/>
</dbReference>
<dbReference type="PROSITE" id="PS50920">
    <property type="entry name" value="SOLCAR"/>
    <property type="match status" value="3"/>
</dbReference>
<dbReference type="EC" id="1.1.1.42" evidence="6"/>
<evidence type="ECO:0000256" key="7">
    <source>
        <dbReference type="ARBA" id="ARBA00022435"/>
    </source>
</evidence>
<dbReference type="InterPro" id="IPR024084">
    <property type="entry name" value="IsoPropMal-DH-like_dom"/>
</dbReference>
<comment type="similarity">
    <text evidence="5">Belongs to the isocitrate and isopropylmalate dehydrogenases family.</text>
</comment>
<dbReference type="Pfam" id="PF00135">
    <property type="entry name" value="COesterase"/>
    <property type="match status" value="1"/>
</dbReference>
<dbReference type="Pfam" id="PF00180">
    <property type="entry name" value="Iso_dh"/>
    <property type="match status" value="1"/>
</dbReference>
<keyword evidence="23" id="KW-1185">Reference proteome</keyword>
<dbReference type="InterPro" id="IPR019818">
    <property type="entry name" value="IsoCit/isopropylmalate_DH_CS"/>
</dbReference>
<dbReference type="InterPro" id="IPR029058">
    <property type="entry name" value="AB_hydrolase_fold"/>
</dbReference>
<comment type="subcellular location">
    <subcellularLocation>
        <location evidence="3">Membrane</location>
        <topology evidence="3">Multi-pass membrane protein</topology>
    </subcellularLocation>
</comment>
<dbReference type="PANTHER" id="PTHR11822:SF21">
    <property type="entry name" value="ISOCITRATE DEHYDROGENASE [NADP], MITOCHONDRIAL"/>
    <property type="match status" value="1"/>
</dbReference>
<dbReference type="SUPFAM" id="SSF53474">
    <property type="entry name" value="alpha/beta-Hydrolases"/>
    <property type="match status" value="1"/>
</dbReference>
<dbReference type="InterPro" id="IPR002018">
    <property type="entry name" value="CarbesteraseB"/>
</dbReference>
<dbReference type="NCBIfam" id="TIGR00127">
    <property type="entry name" value="nadp_idh_euk"/>
    <property type="match status" value="1"/>
</dbReference>
<reference evidence="22" key="1">
    <citation type="journal article" date="2020" name="J Insects Food Feed">
        <title>The yellow mealworm (Tenebrio molitor) genome: a resource for the emerging insects as food and feed industry.</title>
        <authorList>
            <person name="Eriksson T."/>
            <person name="Andere A."/>
            <person name="Kelstrup H."/>
            <person name="Emery V."/>
            <person name="Picard C."/>
        </authorList>
    </citation>
    <scope>NUCLEOTIDE SEQUENCE</scope>
    <source>
        <strain evidence="22">Stoneville</strain>
        <tissue evidence="22">Whole head</tissue>
    </source>
</reference>
<dbReference type="GO" id="GO:0051287">
    <property type="term" value="F:NAD binding"/>
    <property type="evidence" value="ECO:0007669"/>
    <property type="project" value="InterPro"/>
</dbReference>
<evidence type="ECO:0000256" key="5">
    <source>
        <dbReference type="ARBA" id="ARBA00007769"/>
    </source>
</evidence>
<keyword evidence="7" id="KW-0329">Glyoxylate bypass</keyword>
<sequence length="1000" mass="111765">MDFAIGGAAAVCAGFFTNPLEVMKTRMQLQGELLSRGQHAVHYKNVFHAGYVIAKHDGILALQAGLVPGLWFQLVLNGYRFGLYQILDDKGYMKDKKGNLVFYKSVLIGGFAGASGAFIASPFYLIKTHLQSQASKEIAFGHQYHYKGTWSGLWGVFKEQGVKGLFRGGSSAVPRAFVGSTSQLTSFAYCKEFMRKYDILTNSPLLMTFTASMVGGVAISLMMTPFDLVSTRLYNQGVDQFGKGLLYNGYTDCVLKIWKTEGFLGFYKGLGPSYFRLGPHTVLCLVFWDEFKELYSRIKPNATKSKVLVEKPIVEIDGDEMTKLIFDEIKQKLLFPFVQFQRDYYDCSLTNRNKTENQVSKDAAAAILKHNVGIKCSTITPDEDRVKEFNLTQMWPSPNGMIRNALNGTQFRESIICKNVNKYVPGWTKPIIMGRHTFGDQYGGKDLIIKNPSKIFITIKSEDGKEESIEAFTYKGQGVAMLTFNTEDSIRSFAGSCFRMALQRNYPLYFATKSTLLKQYDKLFNEVFLDVYEKEYKKKFEAANLTFELRLIDDMAAQAMKSSGGFLWALKSYDGDVLSDVVGQGFGSMGLMIHSLVSHDGRTIMTEPAHGTVTRHYREYQKGNETSTNPISSIFAWTRGLQHRAKLDNNVELGNFTKNLENATVSTVEAGLVTKDLAPCVFGKDFKETDSDTQPVVQTTYGKIQGQILSTVQEPHLEYYAFRGIPYAKPPLEELRFQPPLKPEPWENVKPCVDYGNSCLQVSKKDGSVLGNEDCLTLNVFTKELNTSNLKPVMFWIHGGAHIRGSSAQFPPDYLIEKPVVFVSINYRLNIFGFFTVNDENAYGNAALKDQVAALEWVQGNIAGFGGDPSRVTICGESSAANSVALLQLSTRARGLFHQVIAESGSALNARYLQRNPLKYAYNIAKYFNVTTETTRDMVEGLQKVDSEELAKAANSSQATGYKTDLYAFPFFPIIEVENSEAIITRSPYQILQSGDFNRG</sequence>
<protein>
    <recommendedName>
        <fullName evidence="6">isocitrate dehydrogenase (NADP(+))</fullName>
        <ecNumber evidence="6">1.1.1.42</ecNumber>
    </recommendedName>
    <alternativeName>
        <fullName evidence="17">NADP(+)-specific ICDH</fullName>
    </alternativeName>
    <alternativeName>
        <fullName evidence="18">Oxalosuccinate decarboxylase</fullName>
    </alternativeName>
</protein>
<comment type="caution">
    <text evidence="22">The sequence shown here is derived from an EMBL/GenBank/DDBJ whole genome shotgun (WGS) entry which is preliminary data.</text>
</comment>
<dbReference type="SUPFAM" id="SSF103506">
    <property type="entry name" value="Mitochondrial carrier"/>
    <property type="match status" value="1"/>
</dbReference>
<comment type="cofactor">
    <cofactor evidence="2">
        <name>Mg(2+)</name>
        <dbReference type="ChEBI" id="CHEBI:18420"/>
    </cofactor>
</comment>
<evidence type="ECO:0000256" key="8">
    <source>
        <dbReference type="ARBA" id="ARBA00022532"/>
    </source>
</evidence>
<evidence type="ECO:0000256" key="4">
    <source>
        <dbReference type="ARBA" id="ARBA00006375"/>
    </source>
</evidence>
<evidence type="ECO:0000256" key="19">
    <source>
        <dbReference type="PROSITE-ProRule" id="PRU00282"/>
    </source>
</evidence>
<dbReference type="SUPFAM" id="SSF53659">
    <property type="entry name" value="Isocitrate/Isopropylmalate dehydrogenase-like"/>
    <property type="match status" value="1"/>
</dbReference>
<evidence type="ECO:0000256" key="3">
    <source>
        <dbReference type="ARBA" id="ARBA00004141"/>
    </source>
</evidence>
<feature type="repeat" description="Solcar" evidence="19">
    <location>
        <begin position="203"/>
        <end position="294"/>
    </location>
</feature>
<dbReference type="EMBL" id="JABDTM020026487">
    <property type="protein sequence ID" value="KAH0811870.1"/>
    <property type="molecule type" value="Genomic_DNA"/>
</dbReference>
<dbReference type="Gene3D" id="3.40.50.1820">
    <property type="entry name" value="alpha/beta hydrolase"/>
    <property type="match status" value="1"/>
</dbReference>
<evidence type="ECO:0000256" key="18">
    <source>
        <dbReference type="ARBA" id="ARBA00031098"/>
    </source>
</evidence>
<gene>
    <name evidence="22" type="ORF">GEV33_010922</name>
</gene>
<dbReference type="GO" id="GO:0006099">
    <property type="term" value="P:tricarboxylic acid cycle"/>
    <property type="evidence" value="ECO:0007669"/>
    <property type="project" value="UniProtKB-KW"/>
</dbReference>
<dbReference type="GO" id="GO:0006739">
    <property type="term" value="P:NADP+ metabolic process"/>
    <property type="evidence" value="ECO:0007669"/>
    <property type="project" value="TreeGrafter"/>
</dbReference>
<dbReference type="GO" id="GO:0016020">
    <property type="term" value="C:membrane"/>
    <property type="evidence" value="ECO:0007669"/>
    <property type="project" value="UniProtKB-SubCell"/>
</dbReference>
<dbReference type="SMART" id="SM01329">
    <property type="entry name" value="Iso_dh"/>
    <property type="match status" value="1"/>
</dbReference>
<keyword evidence="12" id="KW-0521">NADP</keyword>
<organism evidence="22 23">
    <name type="scientific">Tenebrio molitor</name>
    <name type="common">Yellow mealworm beetle</name>
    <dbReference type="NCBI Taxonomy" id="7067"/>
    <lineage>
        <taxon>Eukaryota</taxon>
        <taxon>Metazoa</taxon>
        <taxon>Ecdysozoa</taxon>
        <taxon>Arthropoda</taxon>
        <taxon>Hexapoda</taxon>
        <taxon>Insecta</taxon>
        <taxon>Pterygota</taxon>
        <taxon>Neoptera</taxon>
        <taxon>Endopterygota</taxon>
        <taxon>Coleoptera</taxon>
        <taxon>Polyphaga</taxon>
        <taxon>Cucujiformia</taxon>
        <taxon>Tenebrionidae</taxon>
        <taxon>Tenebrio</taxon>
    </lineage>
</organism>
<evidence type="ECO:0000256" key="6">
    <source>
        <dbReference type="ARBA" id="ARBA00013013"/>
    </source>
</evidence>
<feature type="transmembrane region" description="Helical" evidence="20">
    <location>
        <begin position="59"/>
        <end position="81"/>
    </location>
</feature>
<keyword evidence="15" id="KW-0325">Glycoprotein</keyword>
<evidence type="ECO:0000256" key="13">
    <source>
        <dbReference type="ARBA" id="ARBA00023002"/>
    </source>
</evidence>
<feature type="repeat" description="Solcar" evidence="19">
    <location>
        <begin position="1"/>
        <end position="90"/>
    </location>
</feature>
<keyword evidence="11" id="KW-0460">Magnesium</keyword>
<feature type="transmembrane region" description="Helical" evidence="20">
    <location>
        <begin position="101"/>
        <end position="126"/>
    </location>
</feature>
<evidence type="ECO:0000313" key="23">
    <source>
        <dbReference type="Proteomes" id="UP000719412"/>
    </source>
</evidence>
<dbReference type="GO" id="GO:0004450">
    <property type="term" value="F:isocitrate dehydrogenase (NADP+) activity"/>
    <property type="evidence" value="ECO:0007669"/>
    <property type="project" value="UniProtKB-EC"/>
</dbReference>
<evidence type="ECO:0000256" key="1">
    <source>
        <dbReference type="ARBA" id="ARBA00001936"/>
    </source>
</evidence>
<evidence type="ECO:0000256" key="9">
    <source>
        <dbReference type="ARBA" id="ARBA00022692"/>
    </source>
</evidence>
<dbReference type="PROSITE" id="PS00470">
    <property type="entry name" value="IDH_IMDH"/>
    <property type="match status" value="1"/>
</dbReference>